<dbReference type="PANTHER" id="PTHR37953:SF1">
    <property type="entry name" value="UPF0127 PROTEIN MJ1496"/>
    <property type="match status" value="1"/>
</dbReference>
<name>A0A075N0R2_9ARCH</name>
<dbReference type="AlphaFoldDB" id="A0A075N0R2"/>
<accession>A0A075N0R2</accession>
<dbReference type="InterPro" id="IPR038695">
    <property type="entry name" value="Saro_0823-like_sf"/>
</dbReference>
<dbReference type="InterPro" id="IPR003795">
    <property type="entry name" value="DUF192"/>
</dbReference>
<dbReference type="HOGENOM" id="CLU_097039_2_0_2"/>
<protein>
    <recommendedName>
        <fullName evidence="3">DUF192 domain-containing protein</fullName>
    </recommendedName>
</protein>
<evidence type="ECO:0000313" key="2">
    <source>
        <dbReference type="Proteomes" id="UP000028194"/>
    </source>
</evidence>
<dbReference type="KEGG" id="nev:NTE_03024"/>
<dbReference type="STRING" id="1459636.NTE_03024"/>
<evidence type="ECO:0000313" key="1">
    <source>
        <dbReference type="EMBL" id="AIF85059.1"/>
    </source>
</evidence>
<organism evidence="1 2">
    <name type="scientific">Candidatus Nitrososphaera evergladensis SR1</name>
    <dbReference type="NCBI Taxonomy" id="1459636"/>
    <lineage>
        <taxon>Archaea</taxon>
        <taxon>Nitrososphaerota</taxon>
        <taxon>Nitrososphaeria</taxon>
        <taxon>Nitrososphaerales</taxon>
        <taxon>Nitrososphaeraceae</taxon>
        <taxon>Nitrososphaera</taxon>
    </lineage>
</organism>
<reference evidence="1 2" key="1">
    <citation type="journal article" date="2014" name="PLoS ONE">
        <title>Genome Sequence of Candidatus Nitrososphaera evergladensis from Group I.1b Enriched from Everglades Soil Reveals Novel Genomic Features of the Ammonia-Oxidizing Archaea.</title>
        <authorList>
            <person name="Zhalnina K.V."/>
            <person name="Dias R."/>
            <person name="Leonard M.T."/>
            <person name="Dorr de Quadros P."/>
            <person name="Camargo F.A."/>
            <person name="Drew J.C."/>
            <person name="Farmerie W.G."/>
            <person name="Daroub S.H."/>
            <person name="Triplett E.W."/>
        </authorList>
    </citation>
    <scope>NUCLEOTIDE SEQUENCE [LARGE SCALE GENOMIC DNA]</scope>
    <source>
        <strain evidence="1 2">SR1</strain>
    </source>
</reference>
<keyword evidence="2" id="KW-1185">Reference proteome</keyword>
<evidence type="ECO:0008006" key="3">
    <source>
        <dbReference type="Google" id="ProtNLM"/>
    </source>
</evidence>
<proteinExistence type="predicted"/>
<dbReference type="eggNOG" id="arCOG03116">
    <property type="taxonomic scope" value="Archaea"/>
</dbReference>
<dbReference type="EMBL" id="CP007174">
    <property type="protein sequence ID" value="AIF85059.1"/>
    <property type="molecule type" value="Genomic_DNA"/>
</dbReference>
<dbReference type="PANTHER" id="PTHR37953">
    <property type="entry name" value="UPF0127 PROTEIN MJ1496"/>
    <property type="match status" value="1"/>
</dbReference>
<dbReference type="Pfam" id="PF02643">
    <property type="entry name" value="DUF192"/>
    <property type="match status" value="1"/>
</dbReference>
<dbReference type="Gene3D" id="2.60.120.1140">
    <property type="entry name" value="Protein of unknown function DUF192"/>
    <property type="match status" value="1"/>
</dbReference>
<sequence length="178" mass="19279">MLFVVQATRLAIAIGAAAAAGAIAFAVLYFTPALRMVEGTPDNISAVAGAGLPGYNHTVVSIADARILADIADTPDKKTKGLAVRSNMTEGEGMLFLFDNDYPHPFWMNGMKFPIDIIWLDSNKTVVHIEHSLPPCPNQFDCPNHQPDHNARYVLETVAGFSERHGVKDGTQAQFSLN</sequence>
<gene>
    <name evidence="1" type="ORF">NTE_03024</name>
</gene>
<dbReference type="Proteomes" id="UP000028194">
    <property type="component" value="Chromosome"/>
</dbReference>